<evidence type="ECO:0000256" key="2">
    <source>
        <dbReference type="ARBA" id="ARBA00022737"/>
    </source>
</evidence>
<dbReference type="Proteomes" id="UP000295689">
    <property type="component" value="Unassembled WGS sequence"/>
</dbReference>
<dbReference type="PROSITE" id="PS51099">
    <property type="entry name" value="PTS_EIIB_TYPE_2"/>
    <property type="match status" value="1"/>
</dbReference>
<dbReference type="Pfam" id="PF00359">
    <property type="entry name" value="PTS_EIIA_2"/>
    <property type="match status" value="1"/>
</dbReference>
<reference evidence="6 7" key="1">
    <citation type="journal article" date="2015" name="Stand. Genomic Sci.">
        <title>Genomic Encyclopedia of Bacterial and Archaeal Type Strains, Phase III: the genomes of soil and plant-associated and newly described type strains.</title>
        <authorList>
            <person name="Whitman W.B."/>
            <person name="Woyke T."/>
            <person name="Klenk H.P."/>
            <person name="Zhou Y."/>
            <person name="Lilburn T.G."/>
            <person name="Beck B.J."/>
            <person name="De Vos P."/>
            <person name="Vandamme P."/>
            <person name="Eisen J.A."/>
            <person name="Garrity G."/>
            <person name="Hugenholtz P."/>
            <person name="Kyrpides N.C."/>
        </authorList>
    </citation>
    <scope>NUCLEOTIDE SEQUENCE [LARGE SCALE GENOMIC DNA]</scope>
    <source>
        <strain evidence="6 7">CV53</strain>
    </source>
</reference>
<evidence type="ECO:0000313" key="6">
    <source>
        <dbReference type="EMBL" id="TCN28162.1"/>
    </source>
</evidence>
<dbReference type="SUPFAM" id="SSF55804">
    <property type="entry name" value="Phoshotransferase/anion transport protein"/>
    <property type="match status" value="1"/>
</dbReference>
<dbReference type="RefSeq" id="WP_132001421.1">
    <property type="nucleotide sequence ID" value="NZ_JABUHM010000006.1"/>
</dbReference>
<feature type="domain" description="PRD" evidence="5">
    <location>
        <begin position="290"/>
        <end position="397"/>
    </location>
</feature>
<dbReference type="InterPro" id="IPR011608">
    <property type="entry name" value="PRD"/>
</dbReference>
<dbReference type="SUPFAM" id="SSF52794">
    <property type="entry name" value="PTS system IIB component-like"/>
    <property type="match status" value="1"/>
</dbReference>
<dbReference type="EMBL" id="SLVV01000001">
    <property type="protein sequence ID" value="TCN28162.1"/>
    <property type="molecule type" value="Genomic_DNA"/>
</dbReference>
<dbReference type="PANTHER" id="PTHR30185:SF12">
    <property type="entry name" value="TRANSCRIPTIONAL REGULATOR MANR"/>
    <property type="match status" value="1"/>
</dbReference>
<dbReference type="PROSITE" id="PS51094">
    <property type="entry name" value="PTS_EIIA_TYPE_2"/>
    <property type="match status" value="1"/>
</dbReference>
<dbReference type="PROSITE" id="PS51372">
    <property type="entry name" value="PRD_2"/>
    <property type="match status" value="2"/>
</dbReference>
<proteinExistence type="predicted"/>
<dbReference type="InterPro" id="IPR016152">
    <property type="entry name" value="PTrfase/Anion_transptr"/>
</dbReference>
<evidence type="ECO:0000256" key="1">
    <source>
        <dbReference type="ARBA" id="ARBA00022679"/>
    </source>
</evidence>
<dbReference type="GO" id="GO:0008982">
    <property type="term" value="F:protein-N(PI)-phosphohistidine-sugar phosphotransferase activity"/>
    <property type="evidence" value="ECO:0007669"/>
    <property type="project" value="InterPro"/>
</dbReference>
<dbReference type="InterPro" id="IPR036388">
    <property type="entry name" value="WH-like_DNA-bd_sf"/>
</dbReference>
<evidence type="ECO:0000313" key="7">
    <source>
        <dbReference type="Proteomes" id="UP000295689"/>
    </source>
</evidence>
<feature type="domain" description="PTS EIIB type-2" evidence="4">
    <location>
        <begin position="402"/>
        <end position="492"/>
    </location>
</feature>
<dbReference type="Gene3D" id="1.10.1790.10">
    <property type="entry name" value="PRD domain"/>
    <property type="match status" value="2"/>
</dbReference>
<feature type="domain" description="PRD" evidence="5">
    <location>
        <begin position="184"/>
        <end position="289"/>
    </location>
</feature>
<dbReference type="GO" id="GO:0006355">
    <property type="term" value="P:regulation of DNA-templated transcription"/>
    <property type="evidence" value="ECO:0007669"/>
    <property type="project" value="InterPro"/>
</dbReference>
<sequence length="651" mass="74329">MNTRQIEILKLLLVQPVGVYLLIQSLADKVKCSEKTIRNDLKKIEKDLQSVSRAALIRKPGYGVLLEIGEVEKADLYQRLFANYQVEAMNDQDRLLGIGYSLLMSKEPISAGALAAKYYVNKNVIKTDLNKVRAWLEHMGLTLITKQRIGIMVEGSEKSMRVALSRLSQLAGDSKSPFRYIAGQFSKYEVEIIQSEINELVKQHSLYFTDDALDDLIIHVLLQIRRVKLQHSFFIDDKDRKFLQDKKEYKWARDFFRKIEIIFVVHFSESEIMYFALQLIGAKIKQGSSLTHPLLNKLTAALIEEMAGEAEQGFTDDTILQKGLSVHLNTALNRLSHGLDISNTMLPEIKKMYPYLFNKVIDILGKLNEAFFLQIPEEEAGYLTLHFQAAIERQLKNNIRKKKAVIVCHLGIGMSQLLRSKLERKFSAITVTDCIGKADLNHYLDRTGVDLVISTIEVPLLTIPHIVVSPLLSDVETIKLDVFLKTLDRTDHFGRRESVLSTLALSSSIFLHQEKCHRFEIIEFLAGQLYKEGYVAKEYGHYAIARERMSSTAIGSSMAIPHADRSYILKSGIAIATFKEEIDWETEKVSMVIMLALKEEDLERTKQLFHELSSLSEHPGVLQRLISFQDKNIFLSHLNELPELLQLHLPR</sequence>
<dbReference type="PANTHER" id="PTHR30185">
    <property type="entry name" value="CRYPTIC BETA-GLUCOSIDE BGL OPERON ANTITERMINATOR"/>
    <property type="match status" value="1"/>
</dbReference>
<organism evidence="6 7">
    <name type="scientific">Mesobacillus foraminis</name>
    <dbReference type="NCBI Taxonomy" id="279826"/>
    <lineage>
        <taxon>Bacteria</taxon>
        <taxon>Bacillati</taxon>
        <taxon>Bacillota</taxon>
        <taxon>Bacilli</taxon>
        <taxon>Bacillales</taxon>
        <taxon>Bacillaceae</taxon>
        <taxon>Mesobacillus</taxon>
    </lineage>
</organism>
<dbReference type="InterPro" id="IPR036634">
    <property type="entry name" value="PRD_sf"/>
</dbReference>
<evidence type="ECO:0000259" key="5">
    <source>
        <dbReference type="PROSITE" id="PS51372"/>
    </source>
</evidence>
<dbReference type="GO" id="GO:0009401">
    <property type="term" value="P:phosphoenolpyruvate-dependent sugar phosphotransferase system"/>
    <property type="evidence" value="ECO:0007669"/>
    <property type="project" value="InterPro"/>
</dbReference>
<dbReference type="CDD" id="cd05568">
    <property type="entry name" value="PTS_IIB_bgl_like"/>
    <property type="match status" value="1"/>
</dbReference>
<dbReference type="InterPro" id="IPR036095">
    <property type="entry name" value="PTS_EIIB-like_sf"/>
</dbReference>
<dbReference type="InterPro" id="IPR013011">
    <property type="entry name" value="PTS_EIIB_2"/>
</dbReference>
<name>A0A4R2BNT1_9BACI</name>
<dbReference type="Gene3D" id="3.40.930.10">
    <property type="entry name" value="Mannitol-specific EII, Chain A"/>
    <property type="match status" value="1"/>
</dbReference>
<accession>A0A4R2BNT1</accession>
<keyword evidence="7" id="KW-1185">Reference proteome</keyword>
<protein>
    <submittedName>
        <fullName evidence="6">Activator of the mannose operon (Transcriptional antiterminator)</fullName>
    </submittedName>
</protein>
<feature type="domain" description="PTS EIIA type-2" evidence="3">
    <location>
        <begin position="502"/>
        <end position="641"/>
    </location>
</feature>
<keyword evidence="1" id="KW-0808">Transferase</keyword>
<dbReference type="Gene3D" id="1.10.10.10">
    <property type="entry name" value="Winged helix-like DNA-binding domain superfamily/Winged helix DNA-binding domain"/>
    <property type="match status" value="1"/>
</dbReference>
<dbReference type="InterPro" id="IPR050661">
    <property type="entry name" value="BglG_antiterminators"/>
</dbReference>
<dbReference type="CDD" id="cd00211">
    <property type="entry name" value="PTS_IIA_fru"/>
    <property type="match status" value="1"/>
</dbReference>
<comment type="caution">
    <text evidence="6">The sequence shown here is derived from an EMBL/GenBank/DDBJ whole genome shotgun (WGS) entry which is preliminary data.</text>
</comment>
<evidence type="ECO:0000259" key="4">
    <source>
        <dbReference type="PROSITE" id="PS51099"/>
    </source>
</evidence>
<keyword evidence="2" id="KW-0677">Repeat</keyword>
<dbReference type="PROSITE" id="PS00372">
    <property type="entry name" value="PTS_EIIA_TYPE_2_HIS"/>
    <property type="match status" value="1"/>
</dbReference>
<dbReference type="AlphaFoldDB" id="A0A4R2BNT1"/>
<gene>
    <name evidence="6" type="ORF">EV146_101494</name>
</gene>
<dbReference type="Gene3D" id="3.40.50.2300">
    <property type="match status" value="1"/>
</dbReference>
<dbReference type="SUPFAM" id="SSF63520">
    <property type="entry name" value="PTS-regulatory domain, PRD"/>
    <property type="match status" value="2"/>
</dbReference>
<dbReference type="Pfam" id="PF00874">
    <property type="entry name" value="PRD"/>
    <property type="match status" value="2"/>
</dbReference>
<evidence type="ECO:0000259" key="3">
    <source>
        <dbReference type="PROSITE" id="PS51094"/>
    </source>
</evidence>
<dbReference type="InterPro" id="IPR002178">
    <property type="entry name" value="PTS_EIIA_type-2_dom"/>
</dbReference>